<dbReference type="Proteomes" id="UP000014809">
    <property type="component" value="Chromosome"/>
</dbReference>
<dbReference type="OrthoDB" id="4410433at2"/>
<dbReference type="PATRIC" id="fig|1200352.3.peg.410"/>
<organism evidence="1 2">
    <name type="scientific">Corynebacterium terpenotabidum Y-11</name>
    <dbReference type="NCBI Taxonomy" id="1200352"/>
    <lineage>
        <taxon>Bacteria</taxon>
        <taxon>Bacillati</taxon>
        <taxon>Actinomycetota</taxon>
        <taxon>Actinomycetes</taxon>
        <taxon>Mycobacteriales</taxon>
        <taxon>Corynebacteriaceae</taxon>
        <taxon>Corynebacterium</taxon>
    </lineage>
</organism>
<protein>
    <submittedName>
        <fullName evidence="1">Uncharacterized protein</fullName>
    </submittedName>
</protein>
<sequence>MRTTYCTLHGPGHSPQYIQARQITDFLRHYPERCHRVTVTDLGAGWFSMDIDGDTRLGWNHDHDLVTAIARDSVLREVIYTPDFEALVRRVGQAGTILIPAWGEARRCVPLGGRRVVVDGPTDDAA</sequence>
<evidence type="ECO:0000313" key="1">
    <source>
        <dbReference type="EMBL" id="AGP30058.1"/>
    </source>
</evidence>
<dbReference type="eggNOG" id="ENOG5030NU8">
    <property type="taxonomic scope" value="Bacteria"/>
</dbReference>
<reference evidence="1 2" key="1">
    <citation type="submission" date="2012-06" db="EMBL/GenBank/DDBJ databases">
        <title>Complete genome sequence of Corynebacterium terpenotabidum Y-11 (=DSM 44721).</title>
        <authorList>
            <person name="Ruckert C."/>
            <person name="Albersmeier A."/>
            <person name="Al-Dilaimi A."/>
            <person name="Szczepanowski R."/>
            <person name="Kalinowski J."/>
        </authorList>
    </citation>
    <scope>NUCLEOTIDE SEQUENCE [LARGE SCALE GENOMIC DNA]</scope>
    <source>
        <strain evidence="1 2">Y-11</strain>
    </source>
</reference>
<name>S4XHD6_9CORY</name>
<accession>S4XHD6</accession>
<dbReference type="RefSeq" id="WP_020440423.1">
    <property type="nucleotide sequence ID" value="NC_021663.1"/>
</dbReference>
<gene>
    <name evidence="1" type="ORF">A606_02015</name>
</gene>
<keyword evidence="2" id="KW-1185">Reference proteome</keyword>
<proteinExistence type="predicted"/>
<dbReference type="KEGG" id="cter:A606_02015"/>
<dbReference type="HOGENOM" id="CLU_1892709_0_0_11"/>
<dbReference type="AlphaFoldDB" id="S4XHD6"/>
<dbReference type="STRING" id="1200352.A606_02015"/>
<evidence type="ECO:0000313" key="2">
    <source>
        <dbReference type="Proteomes" id="UP000014809"/>
    </source>
</evidence>
<dbReference type="EMBL" id="CP003696">
    <property type="protein sequence ID" value="AGP30058.1"/>
    <property type="molecule type" value="Genomic_DNA"/>
</dbReference>